<proteinExistence type="predicted"/>
<protein>
    <recommendedName>
        <fullName evidence="4">MADS-box domain-containing protein</fullName>
    </recommendedName>
</protein>
<evidence type="ECO:0000256" key="1">
    <source>
        <dbReference type="SAM" id="MobiDB-lite"/>
    </source>
</evidence>
<dbReference type="SUPFAM" id="SSF55455">
    <property type="entry name" value="SRF-like"/>
    <property type="match status" value="1"/>
</dbReference>
<dbReference type="OrthoDB" id="4290543at2759"/>
<comment type="caution">
    <text evidence="2">The sequence shown here is derived from an EMBL/GenBank/DDBJ whole genome shotgun (WGS) entry which is preliminary data.</text>
</comment>
<gene>
    <name evidence="2" type="ORF">N7456_006988</name>
</gene>
<dbReference type="Proteomes" id="UP001149165">
    <property type="component" value="Unassembled WGS sequence"/>
</dbReference>
<dbReference type="AlphaFoldDB" id="A0A9W9KCQ4"/>
<dbReference type="GO" id="GO:0045944">
    <property type="term" value="P:positive regulation of transcription by RNA polymerase II"/>
    <property type="evidence" value="ECO:0007669"/>
    <property type="project" value="UniProtKB-ARBA"/>
</dbReference>
<feature type="region of interest" description="Disordered" evidence="1">
    <location>
        <begin position="49"/>
        <end position="92"/>
    </location>
</feature>
<dbReference type="EMBL" id="JAPQKH010000004">
    <property type="protein sequence ID" value="KAJ5100936.1"/>
    <property type="molecule type" value="Genomic_DNA"/>
</dbReference>
<accession>A0A9W9KCQ4</accession>
<evidence type="ECO:0000313" key="2">
    <source>
        <dbReference type="EMBL" id="KAJ5100936.1"/>
    </source>
</evidence>
<evidence type="ECO:0000313" key="3">
    <source>
        <dbReference type="Proteomes" id="UP001149165"/>
    </source>
</evidence>
<reference evidence="2" key="1">
    <citation type="submission" date="2022-11" db="EMBL/GenBank/DDBJ databases">
        <authorList>
            <person name="Petersen C."/>
        </authorList>
    </citation>
    <scope>NUCLEOTIDE SEQUENCE</scope>
    <source>
        <strain evidence="2">IBT 30069</strain>
    </source>
</reference>
<dbReference type="InterPro" id="IPR036879">
    <property type="entry name" value="TF_MADSbox_sf"/>
</dbReference>
<name>A0A9W9KCQ4_9EURO</name>
<evidence type="ECO:0008006" key="4">
    <source>
        <dbReference type="Google" id="ProtNLM"/>
    </source>
</evidence>
<dbReference type="GO" id="GO:0046983">
    <property type="term" value="F:protein dimerization activity"/>
    <property type="evidence" value="ECO:0007669"/>
    <property type="project" value="InterPro"/>
</dbReference>
<dbReference type="GO" id="GO:0003677">
    <property type="term" value="F:DNA binding"/>
    <property type="evidence" value="ECO:0007669"/>
    <property type="project" value="InterPro"/>
</dbReference>
<organism evidence="2 3">
    <name type="scientific">Penicillium angulare</name>
    <dbReference type="NCBI Taxonomy" id="116970"/>
    <lineage>
        <taxon>Eukaryota</taxon>
        <taxon>Fungi</taxon>
        <taxon>Dikarya</taxon>
        <taxon>Ascomycota</taxon>
        <taxon>Pezizomycotina</taxon>
        <taxon>Eurotiomycetes</taxon>
        <taxon>Eurotiomycetidae</taxon>
        <taxon>Eurotiales</taxon>
        <taxon>Aspergillaceae</taxon>
        <taxon>Penicillium</taxon>
    </lineage>
</organism>
<reference evidence="2" key="2">
    <citation type="journal article" date="2023" name="IMA Fungus">
        <title>Comparative genomic study of the Penicillium genus elucidates a diverse pangenome and 15 lateral gene transfer events.</title>
        <authorList>
            <person name="Petersen C."/>
            <person name="Sorensen T."/>
            <person name="Nielsen M.R."/>
            <person name="Sondergaard T.E."/>
            <person name="Sorensen J.L."/>
            <person name="Fitzpatrick D.A."/>
            <person name="Frisvad J.C."/>
            <person name="Nielsen K.L."/>
        </authorList>
    </citation>
    <scope>NUCLEOTIDE SEQUENCE</scope>
    <source>
        <strain evidence="2">IBT 30069</strain>
    </source>
</reference>
<sequence>MAPVSTRVQREQLRKRRNNLLRRHNDFWRLYGIKSWLVMESPEGQIFTYHSHPSIPSPSEKDMETRHKPKIARTPHDYDSAPSLDTQGGKVPALQIPTRRPALWKSLARYLKKVA</sequence>
<keyword evidence="3" id="KW-1185">Reference proteome</keyword>